<dbReference type="CDD" id="cd08432">
    <property type="entry name" value="PBP2_GcdR_TrpI_HvrB_AmpR_like"/>
    <property type="match status" value="1"/>
</dbReference>
<dbReference type="InterPro" id="IPR058163">
    <property type="entry name" value="LysR-type_TF_proteobact-type"/>
</dbReference>
<dbReference type="SUPFAM" id="SSF46785">
    <property type="entry name" value="Winged helix' DNA-binding domain"/>
    <property type="match status" value="1"/>
</dbReference>
<keyword evidence="2" id="KW-0805">Transcription regulation</keyword>
<dbReference type="InterPro" id="IPR036390">
    <property type="entry name" value="WH_DNA-bd_sf"/>
</dbReference>
<dbReference type="InterPro" id="IPR005119">
    <property type="entry name" value="LysR_subst-bd"/>
</dbReference>
<dbReference type="EMBL" id="SMAI01000011">
    <property type="protein sequence ID" value="TCT02957.1"/>
    <property type="molecule type" value="Genomic_DNA"/>
</dbReference>
<evidence type="ECO:0000313" key="7">
    <source>
        <dbReference type="Proteomes" id="UP000294664"/>
    </source>
</evidence>
<dbReference type="InterPro" id="IPR000847">
    <property type="entry name" value="LysR_HTH_N"/>
</dbReference>
<evidence type="ECO:0000259" key="5">
    <source>
        <dbReference type="PROSITE" id="PS50931"/>
    </source>
</evidence>
<dbReference type="Pfam" id="PF03466">
    <property type="entry name" value="LysR_substrate"/>
    <property type="match status" value="1"/>
</dbReference>
<dbReference type="AlphaFoldDB" id="A0A4R3LWN5"/>
<dbReference type="GO" id="GO:0003700">
    <property type="term" value="F:DNA-binding transcription factor activity"/>
    <property type="evidence" value="ECO:0007669"/>
    <property type="project" value="InterPro"/>
</dbReference>
<name>A0A4R3LWN5_9HYPH</name>
<dbReference type="PANTHER" id="PTHR30537:SF58">
    <property type="entry name" value="HTH-TYPE TRANSCRIPTIONAL REGULATOR PERR"/>
    <property type="match status" value="1"/>
</dbReference>
<reference evidence="6 7" key="1">
    <citation type="submission" date="2019-03" db="EMBL/GenBank/DDBJ databases">
        <title>Genomic Encyclopedia of Type Strains, Phase IV (KMG-IV): sequencing the most valuable type-strain genomes for metagenomic binning, comparative biology and taxonomic classification.</title>
        <authorList>
            <person name="Goeker M."/>
        </authorList>
    </citation>
    <scope>NUCLEOTIDE SEQUENCE [LARGE SCALE GENOMIC DNA]</scope>
    <source>
        <strain evidence="6 7">DSM 9035</strain>
    </source>
</reference>
<keyword evidence="3" id="KW-0238">DNA-binding</keyword>
<evidence type="ECO:0000256" key="4">
    <source>
        <dbReference type="ARBA" id="ARBA00023163"/>
    </source>
</evidence>
<evidence type="ECO:0000313" key="6">
    <source>
        <dbReference type="EMBL" id="TCT02957.1"/>
    </source>
</evidence>
<dbReference type="Pfam" id="PF00126">
    <property type="entry name" value="HTH_1"/>
    <property type="match status" value="1"/>
</dbReference>
<evidence type="ECO:0000256" key="2">
    <source>
        <dbReference type="ARBA" id="ARBA00023015"/>
    </source>
</evidence>
<dbReference type="RefSeq" id="WP_132033456.1">
    <property type="nucleotide sequence ID" value="NZ_SMAI01000011.1"/>
</dbReference>
<comment type="similarity">
    <text evidence="1">Belongs to the LysR transcriptional regulatory family.</text>
</comment>
<sequence length="314" mass="33863">MTPPRQKLPPLKALLAFEAASRQDSFAKGALELGVTPSAVSHQIQVLEEFLGVKLFQRRAGRAVLTPAGMVYSRELEQAFGIIGKATTLVAPQSQHGHLVIASGPSFAAKWLQPRLPDFLSRHPEVRIRLSTLSGMADLDDSRFDIAIAYALPAGTARDAEPLVTEMLRPLCSPALAARLDLRSPGDLVRATLIHSSNAVTWKDYFRRLAIGELHAANELWLDRSSMAIDAAVNGLGVILEGDILVEREMNEGKLVAPFAAPECRVTATSYYLVRPRGHRSGAQNAAFESWLKAELGTAGPVKPTPAAARAAAH</sequence>
<dbReference type="GO" id="GO:0043565">
    <property type="term" value="F:sequence-specific DNA binding"/>
    <property type="evidence" value="ECO:0007669"/>
    <property type="project" value="TreeGrafter"/>
</dbReference>
<evidence type="ECO:0000256" key="3">
    <source>
        <dbReference type="ARBA" id="ARBA00023125"/>
    </source>
</evidence>
<protein>
    <submittedName>
        <fullName evidence="6">LysR family glycine cleavage system transcriptional activator</fullName>
    </submittedName>
</protein>
<keyword evidence="7" id="KW-1185">Reference proteome</keyword>
<dbReference type="SUPFAM" id="SSF53850">
    <property type="entry name" value="Periplasmic binding protein-like II"/>
    <property type="match status" value="1"/>
</dbReference>
<comment type="caution">
    <text evidence="6">The sequence shown here is derived from an EMBL/GenBank/DDBJ whole genome shotgun (WGS) entry which is preliminary data.</text>
</comment>
<dbReference type="Proteomes" id="UP000294664">
    <property type="component" value="Unassembled WGS sequence"/>
</dbReference>
<dbReference type="PANTHER" id="PTHR30537">
    <property type="entry name" value="HTH-TYPE TRANSCRIPTIONAL REGULATOR"/>
    <property type="match status" value="1"/>
</dbReference>
<dbReference type="InterPro" id="IPR036388">
    <property type="entry name" value="WH-like_DNA-bd_sf"/>
</dbReference>
<dbReference type="GO" id="GO:0006351">
    <property type="term" value="P:DNA-templated transcription"/>
    <property type="evidence" value="ECO:0007669"/>
    <property type="project" value="TreeGrafter"/>
</dbReference>
<feature type="domain" description="HTH lysR-type" evidence="5">
    <location>
        <begin position="9"/>
        <end position="66"/>
    </location>
</feature>
<dbReference type="Gene3D" id="1.10.10.10">
    <property type="entry name" value="Winged helix-like DNA-binding domain superfamily/Winged helix DNA-binding domain"/>
    <property type="match status" value="1"/>
</dbReference>
<keyword evidence="4" id="KW-0804">Transcription</keyword>
<evidence type="ECO:0000256" key="1">
    <source>
        <dbReference type="ARBA" id="ARBA00009437"/>
    </source>
</evidence>
<dbReference type="PROSITE" id="PS50931">
    <property type="entry name" value="HTH_LYSR"/>
    <property type="match status" value="1"/>
</dbReference>
<dbReference type="PRINTS" id="PR00039">
    <property type="entry name" value="HTHLYSR"/>
</dbReference>
<gene>
    <name evidence="6" type="ORF">EDC64_111129</name>
</gene>
<proteinExistence type="inferred from homology"/>
<dbReference type="Gene3D" id="3.40.190.10">
    <property type="entry name" value="Periplasmic binding protein-like II"/>
    <property type="match status" value="2"/>
</dbReference>
<organism evidence="6 7">
    <name type="scientific">Aquabacter spiritensis</name>
    <dbReference type="NCBI Taxonomy" id="933073"/>
    <lineage>
        <taxon>Bacteria</taxon>
        <taxon>Pseudomonadati</taxon>
        <taxon>Pseudomonadota</taxon>
        <taxon>Alphaproteobacteria</taxon>
        <taxon>Hyphomicrobiales</taxon>
        <taxon>Xanthobacteraceae</taxon>
        <taxon>Aquabacter</taxon>
    </lineage>
</organism>
<dbReference type="OrthoDB" id="9807765at2"/>
<accession>A0A4R3LWN5</accession>